<comment type="caution">
    <text evidence="3">The sequence shown here is derived from an EMBL/GenBank/DDBJ whole genome shotgun (WGS) entry which is preliminary data.</text>
</comment>
<feature type="compositionally biased region" description="Pro residues" evidence="1">
    <location>
        <begin position="73"/>
        <end position="96"/>
    </location>
</feature>
<dbReference type="RefSeq" id="WP_123236367.1">
    <property type="nucleotide sequence ID" value="NZ_RJVP01000001.1"/>
</dbReference>
<evidence type="ECO:0000313" key="4">
    <source>
        <dbReference type="Proteomes" id="UP000275137"/>
    </source>
</evidence>
<feature type="compositionally biased region" description="Low complexity" evidence="1">
    <location>
        <begin position="101"/>
        <end position="126"/>
    </location>
</feature>
<organism evidence="3 4">
    <name type="scientific">Pseudomethylobacillus aquaticus</name>
    <dbReference type="NCBI Taxonomy" id="2676064"/>
    <lineage>
        <taxon>Bacteria</taxon>
        <taxon>Pseudomonadati</taxon>
        <taxon>Pseudomonadota</taxon>
        <taxon>Betaproteobacteria</taxon>
        <taxon>Nitrosomonadales</taxon>
        <taxon>Methylophilaceae</taxon>
        <taxon>Pseudomethylobacillus</taxon>
    </lineage>
</organism>
<feature type="region of interest" description="Disordered" evidence="1">
    <location>
        <begin position="73"/>
        <end position="142"/>
    </location>
</feature>
<dbReference type="AlphaFoldDB" id="A0A3N0V6R6"/>
<dbReference type="EMBL" id="RJVP01000001">
    <property type="protein sequence ID" value="ROH88375.1"/>
    <property type="molecule type" value="Genomic_DNA"/>
</dbReference>
<sequence>MSSASQNPELPWSKSRRGDRTLDIRISRNTLVAAIASILVHAVLLFFFFPTTPLMPPSGATTPSKEIVVQLSPPPARQAEPPPPVEAPVLQPPPKPRPAKRAPAPKAPPVMAVDKPPVDEPPVQTRPLPPPPPPAQPDSAEPTDMMSYIAAARARREREERLAAIENADAVARERGPTEEERRDAIIKRNLQGRDSNGGMFLVLSKNSRSATIRFNGWKGDYSISKQETYEIEPGADGDINKAIIRRVIERIRQDNPGDFPWESRRLGRTVTLSARREDNAGLEDFLMEEFFGTRGRSFNP</sequence>
<protein>
    <submittedName>
        <fullName evidence="3">Uncharacterized protein</fullName>
    </submittedName>
</protein>
<proteinExistence type="predicted"/>
<dbReference type="Proteomes" id="UP000275137">
    <property type="component" value="Unassembled WGS sequence"/>
</dbReference>
<evidence type="ECO:0000256" key="1">
    <source>
        <dbReference type="SAM" id="MobiDB-lite"/>
    </source>
</evidence>
<keyword evidence="2" id="KW-1133">Transmembrane helix</keyword>
<feature type="compositionally biased region" description="Pro residues" evidence="1">
    <location>
        <begin position="127"/>
        <end position="136"/>
    </location>
</feature>
<feature type="transmembrane region" description="Helical" evidence="2">
    <location>
        <begin position="30"/>
        <end position="49"/>
    </location>
</feature>
<evidence type="ECO:0000313" key="3">
    <source>
        <dbReference type="EMBL" id="ROH88375.1"/>
    </source>
</evidence>
<accession>A0A3N0V6R6</accession>
<name>A0A3N0V6R6_9PROT</name>
<keyword evidence="2" id="KW-0472">Membrane</keyword>
<keyword evidence="2" id="KW-0812">Transmembrane</keyword>
<reference evidence="3 4" key="1">
    <citation type="submission" date="2018-10" db="EMBL/GenBank/DDBJ databases">
        <authorList>
            <person name="Chen W.-M."/>
        </authorList>
    </citation>
    <scope>NUCLEOTIDE SEQUENCE [LARGE SCALE GENOMIC DNA]</scope>
    <source>
        <strain evidence="3 4">H-5</strain>
    </source>
</reference>
<gene>
    <name evidence="3" type="ORF">ED236_02655</name>
</gene>
<evidence type="ECO:0000256" key="2">
    <source>
        <dbReference type="SAM" id="Phobius"/>
    </source>
</evidence>
<keyword evidence="4" id="KW-1185">Reference proteome</keyword>